<dbReference type="PANTHER" id="PTHR11655">
    <property type="entry name" value="60S/50S RIBOSOMAL PROTEIN L6/L9"/>
    <property type="match status" value="1"/>
</dbReference>
<dbReference type="InterPro" id="IPR036789">
    <property type="entry name" value="Ribosomal_uL6-like_a/b-dom_sf"/>
</dbReference>
<feature type="domain" description="Large ribosomal subunit protein uL6 alpha-beta" evidence="9">
    <location>
        <begin position="11"/>
        <end position="82"/>
    </location>
</feature>
<evidence type="ECO:0000256" key="3">
    <source>
        <dbReference type="ARBA" id="ARBA00022884"/>
    </source>
</evidence>
<name>A0A1F5MJR8_9BACT</name>
<dbReference type="AlphaFoldDB" id="A0A1F5MJR8"/>
<dbReference type="FunFam" id="3.90.930.12:FF:000002">
    <property type="entry name" value="50S ribosomal protein L6"/>
    <property type="match status" value="1"/>
</dbReference>
<feature type="domain" description="Large ribosomal subunit protein uL6 alpha-beta" evidence="9">
    <location>
        <begin position="90"/>
        <end position="164"/>
    </location>
</feature>
<dbReference type="EMBL" id="MFDO01000015">
    <property type="protein sequence ID" value="OGE65636.1"/>
    <property type="molecule type" value="Genomic_DNA"/>
</dbReference>
<dbReference type="Gene3D" id="3.90.930.12">
    <property type="entry name" value="Ribosomal protein L6, alpha-beta domain"/>
    <property type="match status" value="2"/>
</dbReference>
<dbReference type="GO" id="GO:0002181">
    <property type="term" value="P:cytoplasmic translation"/>
    <property type="evidence" value="ECO:0007669"/>
    <property type="project" value="TreeGrafter"/>
</dbReference>
<dbReference type="InterPro" id="IPR019906">
    <property type="entry name" value="Ribosomal_uL6_bac-type"/>
</dbReference>
<accession>A0A1F5MJR8</accession>
<evidence type="ECO:0000256" key="7">
    <source>
        <dbReference type="RuleBase" id="RU003869"/>
    </source>
</evidence>
<comment type="similarity">
    <text evidence="1 6 7">Belongs to the universal ribosomal protein uL6 family.</text>
</comment>
<dbReference type="InterPro" id="IPR000702">
    <property type="entry name" value="Ribosomal_uL6-like"/>
</dbReference>
<evidence type="ECO:0000256" key="2">
    <source>
        <dbReference type="ARBA" id="ARBA00022730"/>
    </source>
</evidence>
<keyword evidence="3 6" id="KW-0694">RNA-binding</keyword>
<dbReference type="Pfam" id="PF00347">
    <property type="entry name" value="Ribosomal_L6"/>
    <property type="match status" value="2"/>
</dbReference>
<protein>
    <recommendedName>
        <fullName evidence="6">Large ribosomal subunit protein uL6</fullName>
    </recommendedName>
</protein>
<evidence type="ECO:0000313" key="11">
    <source>
        <dbReference type="Proteomes" id="UP000178017"/>
    </source>
</evidence>
<proteinExistence type="inferred from homology"/>
<dbReference type="Proteomes" id="UP000178017">
    <property type="component" value="Unassembled WGS sequence"/>
</dbReference>
<dbReference type="GO" id="GO:0003735">
    <property type="term" value="F:structural constituent of ribosome"/>
    <property type="evidence" value="ECO:0007669"/>
    <property type="project" value="UniProtKB-UniRule"/>
</dbReference>
<evidence type="ECO:0000256" key="1">
    <source>
        <dbReference type="ARBA" id="ARBA00009356"/>
    </source>
</evidence>
<dbReference type="HAMAP" id="MF_01365_B">
    <property type="entry name" value="Ribosomal_uL6_B"/>
    <property type="match status" value="1"/>
</dbReference>
<evidence type="ECO:0000256" key="8">
    <source>
        <dbReference type="RuleBase" id="RU003870"/>
    </source>
</evidence>
<reference evidence="10 11" key="1">
    <citation type="journal article" date="2016" name="Nat. Commun.">
        <title>Thousands of microbial genomes shed light on interconnected biogeochemical processes in an aquifer system.</title>
        <authorList>
            <person name="Anantharaman K."/>
            <person name="Brown C.T."/>
            <person name="Hug L.A."/>
            <person name="Sharon I."/>
            <person name="Castelle C.J."/>
            <person name="Probst A.J."/>
            <person name="Thomas B.C."/>
            <person name="Singh A."/>
            <person name="Wilkins M.J."/>
            <person name="Karaoz U."/>
            <person name="Brodie E.L."/>
            <person name="Williams K.H."/>
            <person name="Hubbard S.S."/>
            <person name="Banfield J.F."/>
        </authorList>
    </citation>
    <scope>NUCLEOTIDE SEQUENCE [LARGE SCALE GENOMIC DNA]</scope>
</reference>
<evidence type="ECO:0000256" key="6">
    <source>
        <dbReference type="HAMAP-Rule" id="MF_01365"/>
    </source>
</evidence>
<gene>
    <name evidence="6" type="primary">rplF</name>
    <name evidence="10" type="ORF">A3B49_03025</name>
</gene>
<comment type="caution">
    <text evidence="10">The sequence shown here is derived from an EMBL/GenBank/DDBJ whole genome shotgun (WGS) entry which is preliminary data.</text>
</comment>
<dbReference type="PIRSF" id="PIRSF002162">
    <property type="entry name" value="Ribosomal_L6"/>
    <property type="match status" value="1"/>
</dbReference>
<dbReference type="PANTHER" id="PTHR11655:SF14">
    <property type="entry name" value="LARGE RIBOSOMAL SUBUNIT PROTEIN UL6M"/>
    <property type="match status" value="1"/>
</dbReference>
<evidence type="ECO:0000256" key="5">
    <source>
        <dbReference type="ARBA" id="ARBA00023274"/>
    </source>
</evidence>
<dbReference type="NCBIfam" id="TIGR03654">
    <property type="entry name" value="L6_bact"/>
    <property type="match status" value="1"/>
</dbReference>
<dbReference type="FunFam" id="3.90.930.12:FF:000001">
    <property type="entry name" value="50S ribosomal protein L6"/>
    <property type="match status" value="1"/>
</dbReference>
<evidence type="ECO:0000256" key="4">
    <source>
        <dbReference type="ARBA" id="ARBA00022980"/>
    </source>
</evidence>
<keyword evidence="4 6" id="KW-0689">Ribosomal protein</keyword>
<comment type="function">
    <text evidence="6 8">This protein binds to the 23S rRNA, and is important in its secondary structure. It is located near the subunit interface in the base of the L7/L12 stalk, and near the tRNA binding site of the peptidyltransferase center.</text>
</comment>
<dbReference type="PRINTS" id="PR00059">
    <property type="entry name" value="RIBOSOMALL6"/>
</dbReference>
<dbReference type="GO" id="GO:0022625">
    <property type="term" value="C:cytosolic large ribosomal subunit"/>
    <property type="evidence" value="ECO:0007669"/>
    <property type="project" value="UniProtKB-UniRule"/>
</dbReference>
<evidence type="ECO:0000313" key="10">
    <source>
        <dbReference type="EMBL" id="OGE65636.1"/>
    </source>
</evidence>
<keyword evidence="2 6" id="KW-0699">rRNA-binding</keyword>
<dbReference type="GO" id="GO:0019843">
    <property type="term" value="F:rRNA binding"/>
    <property type="evidence" value="ECO:0007669"/>
    <property type="project" value="UniProtKB-UniRule"/>
</dbReference>
<keyword evidence="5 6" id="KW-0687">Ribonucleoprotein</keyword>
<comment type="subunit">
    <text evidence="6">Part of the 50S ribosomal subunit.</text>
</comment>
<sequence length="185" mass="19702">MSRIGNNPISIPSNVTINMDGLTVLIHGPLGDLSVSTLPQVKVTVEEGKIKIARKKEDKISKSLHGLTRALIANAVWGVEKGWEKKLELVGVGFRSQTTGDKLSLSVGYSHPVEIVAPQGVKFAVADNTKITVSGIDKELIGQVAARIRAVRPPEPYQGKGIRYVGEYVRRKAGKAGKVGAGGAK</sequence>
<evidence type="ECO:0000259" key="9">
    <source>
        <dbReference type="Pfam" id="PF00347"/>
    </source>
</evidence>
<dbReference type="InterPro" id="IPR020040">
    <property type="entry name" value="Ribosomal_uL6_a/b-dom"/>
</dbReference>
<dbReference type="SUPFAM" id="SSF56053">
    <property type="entry name" value="Ribosomal protein L6"/>
    <property type="match status" value="2"/>
</dbReference>
<organism evidence="10 11">
    <name type="scientific">Candidatus Daviesbacteria bacterium RIFCSPLOWO2_01_FULL_40_24</name>
    <dbReference type="NCBI Taxonomy" id="1797787"/>
    <lineage>
        <taxon>Bacteria</taxon>
        <taxon>Candidatus Daviesiibacteriota</taxon>
    </lineage>
</organism>